<dbReference type="Proteomes" id="UP001147005">
    <property type="component" value="Unassembled WGS sequence"/>
</dbReference>
<keyword evidence="3 5" id="KW-0807">Transducer</keyword>
<evidence type="ECO:0000256" key="2">
    <source>
        <dbReference type="ARBA" id="ARBA00022500"/>
    </source>
</evidence>
<dbReference type="SMART" id="SM00283">
    <property type="entry name" value="MA"/>
    <property type="match status" value="1"/>
</dbReference>
<organism evidence="10 11">
    <name type="scientific">Citrobacter portucalensis</name>
    <dbReference type="NCBI Taxonomy" id="1639133"/>
    <lineage>
        <taxon>Bacteria</taxon>
        <taxon>Pseudomonadati</taxon>
        <taxon>Pseudomonadota</taxon>
        <taxon>Gammaproteobacteria</taxon>
        <taxon>Enterobacterales</taxon>
        <taxon>Enterobacteriaceae</taxon>
        <taxon>Citrobacter</taxon>
        <taxon>Citrobacter freundii complex</taxon>
    </lineage>
</organism>
<dbReference type="CDD" id="cd11386">
    <property type="entry name" value="MCP_signal"/>
    <property type="match status" value="1"/>
</dbReference>
<evidence type="ECO:0000256" key="5">
    <source>
        <dbReference type="PROSITE-ProRule" id="PRU00284"/>
    </source>
</evidence>
<dbReference type="InterPro" id="IPR051310">
    <property type="entry name" value="MCP_chemotaxis"/>
</dbReference>
<dbReference type="PROSITE" id="PS50885">
    <property type="entry name" value="HAMP"/>
    <property type="match status" value="1"/>
</dbReference>
<dbReference type="Pfam" id="PF00672">
    <property type="entry name" value="HAMP"/>
    <property type="match status" value="1"/>
</dbReference>
<keyword evidence="7" id="KW-0812">Transmembrane</keyword>
<dbReference type="GO" id="GO:0004888">
    <property type="term" value="F:transmembrane signaling receptor activity"/>
    <property type="evidence" value="ECO:0007669"/>
    <property type="project" value="TreeGrafter"/>
</dbReference>
<dbReference type="AlphaFoldDB" id="A0A9X4JNI7"/>
<keyword evidence="6" id="KW-0175">Coiled coil</keyword>
<dbReference type="GO" id="GO:0007165">
    <property type="term" value="P:signal transduction"/>
    <property type="evidence" value="ECO:0007669"/>
    <property type="project" value="UniProtKB-KW"/>
</dbReference>
<dbReference type="GO" id="GO:0005886">
    <property type="term" value="C:plasma membrane"/>
    <property type="evidence" value="ECO:0007669"/>
    <property type="project" value="UniProtKB-SubCell"/>
</dbReference>
<evidence type="ECO:0000256" key="7">
    <source>
        <dbReference type="SAM" id="Phobius"/>
    </source>
</evidence>
<gene>
    <name evidence="10" type="ORF">L2111_15770</name>
</gene>
<evidence type="ECO:0000259" key="9">
    <source>
        <dbReference type="PROSITE" id="PS50885"/>
    </source>
</evidence>
<dbReference type="InterPro" id="IPR003660">
    <property type="entry name" value="HAMP_dom"/>
</dbReference>
<dbReference type="CDD" id="cd06225">
    <property type="entry name" value="HAMP"/>
    <property type="match status" value="1"/>
</dbReference>
<dbReference type="Pfam" id="PF00015">
    <property type="entry name" value="MCPsignal"/>
    <property type="match status" value="1"/>
</dbReference>
<dbReference type="InterPro" id="IPR004089">
    <property type="entry name" value="MCPsignal_dom"/>
</dbReference>
<dbReference type="EMBL" id="JAKIHW010000018">
    <property type="protein sequence ID" value="MDE9619518.1"/>
    <property type="molecule type" value="Genomic_DNA"/>
</dbReference>
<dbReference type="PANTHER" id="PTHR43531:SF5">
    <property type="entry name" value="METHYL-ACCEPTING CHEMOTAXIS PROTEIN III"/>
    <property type="match status" value="1"/>
</dbReference>
<dbReference type="PROSITE" id="PS50111">
    <property type="entry name" value="CHEMOTAXIS_TRANSDUC_2"/>
    <property type="match status" value="1"/>
</dbReference>
<evidence type="ECO:0000256" key="6">
    <source>
        <dbReference type="SAM" id="Coils"/>
    </source>
</evidence>
<evidence type="ECO:0000256" key="1">
    <source>
        <dbReference type="ARBA" id="ARBA00004429"/>
    </source>
</evidence>
<feature type="coiled-coil region" evidence="6">
    <location>
        <begin position="563"/>
        <end position="601"/>
    </location>
</feature>
<feature type="transmembrane region" description="Helical" evidence="7">
    <location>
        <begin position="16"/>
        <end position="38"/>
    </location>
</feature>
<dbReference type="FunFam" id="1.10.287.950:FF:000001">
    <property type="entry name" value="Methyl-accepting chemotaxis sensory transducer"/>
    <property type="match status" value="1"/>
</dbReference>
<dbReference type="GO" id="GO:0006935">
    <property type="term" value="P:chemotaxis"/>
    <property type="evidence" value="ECO:0007669"/>
    <property type="project" value="UniProtKB-KW"/>
</dbReference>
<feature type="domain" description="HAMP" evidence="9">
    <location>
        <begin position="306"/>
        <end position="358"/>
    </location>
</feature>
<dbReference type="SMART" id="SM00304">
    <property type="entry name" value="HAMP"/>
    <property type="match status" value="1"/>
</dbReference>
<comment type="subcellular location">
    <subcellularLocation>
        <location evidence="1">Cell inner membrane</location>
        <topology evidence="1">Multi-pass membrane protein</topology>
    </subcellularLocation>
</comment>
<protein>
    <submittedName>
        <fullName evidence="10">Methyl-accepting chemotaxis protein</fullName>
    </submittedName>
</protein>
<dbReference type="SMART" id="SM01358">
    <property type="entry name" value="HBM"/>
    <property type="match status" value="1"/>
</dbReference>
<evidence type="ECO:0000256" key="4">
    <source>
        <dbReference type="ARBA" id="ARBA00029447"/>
    </source>
</evidence>
<dbReference type="InterPro" id="IPR032255">
    <property type="entry name" value="HBM"/>
</dbReference>
<keyword evidence="7" id="KW-0472">Membrane</keyword>
<evidence type="ECO:0000259" key="8">
    <source>
        <dbReference type="PROSITE" id="PS50111"/>
    </source>
</evidence>
<dbReference type="RefSeq" id="WP_275398153.1">
    <property type="nucleotide sequence ID" value="NZ_JAKIHW010000018.1"/>
</dbReference>
<comment type="caution">
    <text evidence="10">The sequence shown here is derived from an EMBL/GenBank/DDBJ whole genome shotgun (WGS) entry which is preliminary data.</text>
</comment>
<dbReference type="Gene3D" id="1.10.287.950">
    <property type="entry name" value="Methyl-accepting chemotaxis protein"/>
    <property type="match status" value="1"/>
</dbReference>
<name>A0A9X4JNI7_9ENTR</name>
<evidence type="ECO:0000256" key="3">
    <source>
        <dbReference type="ARBA" id="ARBA00023224"/>
    </source>
</evidence>
<evidence type="ECO:0000313" key="11">
    <source>
        <dbReference type="Proteomes" id="UP001147005"/>
    </source>
</evidence>
<sequence length="641" mass="70924">MNIKYFFLNLKLNKKMLLGFSAMFIIMIAIMGSGLVGLRQIQDRVDKNAISIKLLDSLAAAKLSRISYELSGDDAYVKQNKLAMAQLSQHLEHLFAFTWSESGLDILNRSKRALKNCFEDWEAFDSLMMKKVAMQQRLDSQDFYTKSTSLNRWSYDVALQPELRMMISQFSFAMSDLDSLLGEYLKSPTENKLHTLQTRIDESRALSERFKPLLSSERQSYLENIVKEIDGYASDIVPYRQLDKEVVEVSDKLAKNAAELAHGIHEIHALMQQRVVEVSTAVKWQMEIVALVGIGIGILLAWQITRSITSPIQDTLRLAEQIARGNLTHDLKTERRDELGLLMQSIYTMNNNLKMIIHGVREGVDSVARSSSEIASGNIDLSSRTEEQAAAVVETAASMEELTSTIALNAANANDALKLSELAAKKANEGCHISQAVIESMKNVRTSSHRIAEITSVINGIAFQTNILALNAAVEAARAGEQGKGFAVVAGEVRNLAQRSAQSAKEIEELIAESVEQVDSGFALVERSGIAIADIEQSVTRMRDIMSGIAVATDEQSRGVSQIAQAMSEMDTTTQQNAALVEESSAAASSLEAQALKLEEAIAVFRITHDKPEIRHQVANIRKIHAQTVKQSENTADWVKF</sequence>
<feature type="domain" description="Methyl-accepting transducer" evidence="8">
    <location>
        <begin position="363"/>
        <end position="592"/>
    </location>
</feature>
<proteinExistence type="inferred from homology"/>
<comment type="similarity">
    <text evidence="4">Belongs to the methyl-accepting chemotaxis (MCP) protein family.</text>
</comment>
<dbReference type="SUPFAM" id="SSF58104">
    <property type="entry name" value="Methyl-accepting chemotaxis protein (MCP) signaling domain"/>
    <property type="match status" value="1"/>
</dbReference>
<keyword evidence="7" id="KW-1133">Transmembrane helix</keyword>
<reference evidence="10" key="1">
    <citation type="submission" date="2022-01" db="EMBL/GenBank/DDBJ databases">
        <title>Genetic Characterization of Carbapenem-resistant Citrobacter spp. from China: a multicenter study.</title>
        <authorList>
            <person name="Ye L."/>
        </authorList>
    </citation>
    <scope>NUCLEOTIDE SEQUENCE</scope>
    <source>
        <strain evidence="10">IR5432</strain>
    </source>
</reference>
<dbReference type="PANTHER" id="PTHR43531">
    <property type="entry name" value="PROTEIN ICFG"/>
    <property type="match status" value="1"/>
</dbReference>
<accession>A0A9X4JNI7</accession>
<keyword evidence="2" id="KW-0145">Chemotaxis</keyword>
<evidence type="ECO:0000313" key="10">
    <source>
        <dbReference type="EMBL" id="MDE9619518.1"/>
    </source>
</evidence>